<name>A0A0E9UQP5_ANGAN</name>
<evidence type="ECO:0000313" key="1">
    <source>
        <dbReference type="EMBL" id="JAH68189.1"/>
    </source>
</evidence>
<proteinExistence type="predicted"/>
<organism evidence="1">
    <name type="scientific">Anguilla anguilla</name>
    <name type="common">European freshwater eel</name>
    <name type="synonym">Muraena anguilla</name>
    <dbReference type="NCBI Taxonomy" id="7936"/>
    <lineage>
        <taxon>Eukaryota</taxon>
        <taxon>Metazoa</taxon>
        <taxon>Chordata</taxon>
        <taxon>Craniata</taxon>
        <taxon>Vertebrata</taxon>
        <taxon>Euteleostomi</taxon>
        <taxon>Actinopterygii</taxon>
        <taxon>Neopterygii</taxon>
        <taxon>Teleostei</taxon>
        <taxon>Anguilliformes</taxon>
        <taxon>Anguillidae</taxon>
        <taxon>Anguilla</taxon>
    </lineage>
</organism>
<reference evidence="1" key="2">
    <citation type="journal article" date="2015" name="Fish Shellfish Immunol.">
        <title>Early steps in the European eel (Anguilla anguilla)-Vibrio vulnificus interaction in the gills: Role of the RtxA13 toxin.</title>
        <authorList>
            <person name="Callol A."/>
            <person name="Pajuelo D."/>
            <person name="Ebbesson L."/>
            <person name="Teles M."/>
            <person name="MacKenzie S."/>
            <person name="Amaro C."/>
        </authorList>
    </citation>
    <scope>NUCLEOTIDE SEQUENCE</scope>
</reference>
<sequence length="14" mass="1783">MGFYYCWQILRICS</sequence>
<accession>A0A0E9UQP5</accession>
<dbReference type="EMBL" id="GBXM01040388">
    <property type="protein sequence ID" value="JAH68189.1"/>
    <property type="molecule type" value="Transcribed_RNA"/>
</dbReference>
<reference evidence="1" key="1">
    <citation type="submission" date="2014-11" db="EMBL/GenBank/DDBJ databases">
        <authorList>
            <person name="Amaro Gonzalez C."/>
        </authorList>
    </citation>
    <scope>NUCLEOTIDE SEQUENCE</scope>
</reference>
<protein>
    <submittedName>
        <fullName evidence="1">Uncharacterized protein</fullName>
    </submittedName>
</protein>